<protein>
    <recommendedName>
        <fullName evidence="6">FAD-binding domain-containing protein</fullName>
    </recommendedName>
</protein>
<evidence type="ECO:0000256" key="4">
    <source>
        <dbReference type="ARBA" id="ARBA00023002"/>
    </source>
</evidence>
<name>A0A8K0NME7_9HYPO</name>
<evidence type="ECO:0000256" key="1">
    <source>
        <dbReference type="ARBA" id="ARBA00007992"/>
    </source>
</evidence>
<dbReference type="InterPro" id="IPR002938">
    <property type="entry name" value="FAD-bd"/>
</dbReference>
<dbReference type="InterPro" id="IPR036188">
    <property type="entry name" value="FAD/NAD-bd_sf"/>
</dbReference>
<sequence>MLPRGPILITGCGIAGPVLALLLHQKGYKVIVFDKVSQPGDAGASLMLMSNGLKVLDLVGVAAAATAQSIPIDAFIDRTSTGHLLGTSQLPSSFPKKYSHPLTGIKRTSLHLLLRESLLQRGIDVRQGWTLLGFEEDEREGSVTAHFDGDRRVAGSILVGCDGIKSATRAAMLRLGGVAEPSPLYTGLTQTAGIAKTPPDMSSAAAMRNWYGDGIHVISYPISETHTSWAMTRREAQETTESWRPYRPDELPQQRAQLCALLQGWDRAVLDMVGSSERIIKFGLFDRQELRPDQWFSRRSVLVGDAAHPTSPHLGQGANQALEDCYHLSQAFPNLHALKDEDNDADSDADTVAPFGPGIAGTIFRPFAEKRQPRTAHLVRGARLQGDQRVVAGQESCRVRDGLIVDKFADSQQLADRFDELLREPF</sequence>
<dbReference type="AlphaFoldDB" id="A0A8K0NME7"/>
<dbReference type="PRINTS" id="PR00420">
    <property type="entry name" value="RNGMNOXGNASE"/>
</dbReference>
<keyword evidence="4" id="KW-0560">Oxidoreductase</keyword>
<dbReference type="GO" id="GO:0004497">
    <property type="term" value="F:monooxygenase activity"/>
    <property type="evidence" value="ECO:0007669"/>
    <property type="project" value="UniProtKB-KW"/>
</dbReference>
<dbReference type="EMBL" id="SRPY01000183">
    <property type="protein sequence ID" value="KAG5927417.1"/>
    <property type="molecule type" value="Genomic_DNA"/>
</dbReference>
<evidence type="ECO:0000256" key="3">
    <source>
        <dbReference type="ARBA" id="ARBA00022827"/>
    </source>
</evidence>
<dbReference type="Gene3D" id="3.50.50.60">
    <property type="entry name" value="FAD/NAD(P)-binding domain"/>
    <property type="match status" value="1"/>
</dbReference>
<dbReference type="GO" id="GO:0071949">
    <property type="term" value="F:FAD binding"/>
    <property type="evidence" value="ECO:0007669"/>
    <property type="project" value="InterPro"/>
</dbReference>
<keyword evidence="5" id="KW-0503">Monooxygenase</keyword>
<dbReference type="Proteomes" id="UP000811619">
    <property type="component" value="Unassembled WGS sequence"/>
</dbReference>
<feature type="domain" description="FAD-binding" evidence="6">
    <location>
        <begin position="6"/>
        <end position="331"/>
    </location>
</feature>
<evidence type="ECO:0000256" key="5">
    <source>
        <dbReference type="ARBA" id="ARBA00023033"/>
    </source>
</evidence>
<dbReference type="PANTHER" id="PTHR13789:SF309">
    <property type="entry name" value="PUTATIVE (AFU_ORTHOLOGUE AFUA_6G14510)-RELATED"/>
    <property type="match status" value="1"/>
</dbReference>
<proteinExistence type="inferred from homology"/>
<dbReference type="Pfam" id="PF01494">
    <property type="entry name" value="FAD_binding_3"/>
    <property type="match status" value="1"/>
</dbReference>
<gene>
    <name evidence="7" type="ORF">E4U42_002289</name>
</gene>
<reference evidence="7" key="1">
    <citation type="journal article" date="2020" name="bioRxiv">
        <title>Whole genome comparisons of ergot fungi reveals the divergence and evolution of species within the genus Claviceps are the result of varying mechanisms driving genome evolution and host range expansion.</title>
        <authorList>
            <person name="Wyka S.A."/>
            <person name="Mondo S.J."/>
            <person name="Liu M."/>
            <person name="Dettman J."/>
            <person name="Nalam V."/>
            <person name="Broders K.D."/>
        </authorList>
    </citation>
    <scope>NUCLEOTIDE SEQUENCE</scope>
    <source>
        <strain evidence="7">CCC 489</strain>
    </source>
</reference>
<evidence type="ECO:0000256" key="2">
    <source>
        <dbReference type="ARBA" id="ARBA00022630"/>
    </source>
</evidence>
<accession>A0A8K0NME7</accession>
<evidence type="ECO:0000259" key="6">
    <source>
        <dbReference type="Pfam" id="PF01494"/>
    </source>
</evidence>
<comment type="similarity">
    <text evidence="1">Belongs to the paxM FAD-dependent monooxygenase family.</text>
</comment>
<organism evidence="7 8">
    <name type="scientific">Claviceps africana</name>
    <dbReference type="NCBI Taxonomy" id="83212"/>
    <lineage>
        <taxon>Eukaryota</taxon>
        <taxon>Fungi</taxon>
        <taxon>Dikarya</taxon>
        <taxon>Ascomycota</taxon>
        <taxon>Pezizomycotina</taxon>
        <taxon>Sordariomycetes</taxon>
        <taxon>Hypocreomycetidae</taxon>
        <taxon>Hypocreales</taxon>
        <taxon>Clavicipitaceae</taxon>
        <taxon>Claviceps</taxon>
    </lineage>
</organism>
<dbReference type="InterPro" id="IPR050493">
    <property type="entry name" value="FAD-dep_Monooxygenase_BioMet"/>
</dbReference>
<dbReference type="OrthoDB" id="1878542at2759"/>
<keyword evidence="8" id="KW-1185">Reference proteome</keyword>
<dbReference type="PANTHER" id="PTHR13789">
    <property type="entry name" value="MONOOXYGENASE"/>
    <property type="match status" value="1"/>
</dbReference>
<keyword evidence="3" id="KW-0274">FAD</keyword>
<evidence type="ECO:0000313" key="7">
    <source>
        <dbReference type="EMBL" id="KAG5927417.1"/>
    </source>
</evidence>
<evidence type="ECO:0000313" key="8">
    <source>
        <dbReference type="Proteomes" id="UP000811619"/>
    </source>
</evidence>
<keyword evidence="2" id="KW-0285">Flavoprotein</keyword>
<comment type="caution">
    <text evidence="7">The sequence shown here is derived from an EMBL/GenBank/DDBJ whole genome shotgun (WGS) entry which is preliminary data.</text>
</comment>
<dbReference type="SUPFAM" id="SSF51905">
    <property type="entry name" value="FAD/NAD(P)-binding domain"/>
    <property type="match status" value="1"/>
</dbReference>